<gene>
    <name evidence="7" type="ORF">SAMN05216529_10846</name>
</gene>
<keyword evidence="7" id="KW-0813">Transport</keyword>
<accession>A0A315ZU75</accession>
<dbReference type="InterPro" id="IPR028082">
    <property type="entry name" value="Peripla_BP_I"/>
</dbReference>
<dbReference type="Gene3D" id="3.40.50.2300">
    <property type="match status" value="2"/>
</dbReference>
<evidence type="ECO:0000256" key="5">
    <source>
        <dbReference type="SAM" id="SignalP"/>
    </source>
</evidence>
<proteinExistence type="inferred from homology"/>
<evidence type="ECO:0000313" key="8">
    <source>
        <dbReference type="Proteomes" id="UP000254051"/>
    </source>
</evidence>
<protein>
    <submittedName>
        <fullName evidence="7">ABC-type sugar transport system, substrate-binding protein, contains N-terminal xre family HTH domain</fullName>
    </submittedName>
</protein>
<evidence type="ECO:0000256" key="4">
    <source>
        <dbReference type="SAM" id="MobiDB-lite"/>
    </source>
</evidence>
<name>A0A315ZU75_9FIRM</name>
<reference evidence="8" key="1">
    <citation type="submission" date="2017-07" db="EMBL/GenBank/DDBJ databases">
        <authorList>
            <person name="Varghese N."/>
            <person name="Submissions S."/>
        </authorList>
    </citation>
    <scope>NUCLEOTIDE SEQUENCE [LARGE SCALE GENOMIC DNA]</scope>
    <source>
        <strain evidence="8">NLAE-zl-C134</strain>
    </source>
</reference>
<dbReference type="AlphaFoldDB" id="A0A315ZU75"/>
<evidence type="ECO:0000256" key="3">
    <source>
        <dbReference type="ARBA" id="ARBA00022729"/>
    </source>
</evidence>
<organism evidence="7 8">
    <name type="scientific">Faecalicatena contorta</name>
    <dbReference type="NCBI Taxonomy" id="39482"/>
    <lineage>
        <taxon>Bacteria</taxon>
        <taxon>Bacillati</taxon>
        <taxon>Bacillota</taxon>
        <taxon>Clostridia</taxon>
        <taxon>Lachnospirales</taxon>
        <taxon>Lachnospiraceae</taxon>
        <taxon>Faecalicatena</taxon>
    </lineage>
</organism>
<dbReference type="GO" id="GO:0030313">
    <property type="term" value="C:cell envelope"/>
    <property type="evidence" value="ECO:0007669"/>
    <property type="project" value="UniProtKB-SubCell"/>
</dbReference>
<dbReference type="PANTHER" id="PTHR46847">
    <property type="entry name" value="D-ALLOSE-BINDING PERIPLASMIC PROTEIN-RELATED"/>
    <property type="match status" value="1"/>
</dbReference>
<dbReference type="PROSITE" id="PS51257">
    <property type="entry name" value="PROKAR_LIPOPROTEIN"/>
    <property type="match status" value="1"/>
</dbReference>
<evidence type="ECO:0000259" key="6">
    <source>
        <dbReference type="Pfam" id="PF13407"/>
    </source>
</evidence>
<feature type="domain" description="Periplasmic binding protein" evidence="6">
    <location>
        <begin position="51"/>
        <end position="311"/>
    </location>
</feature>
<dbReference type="OrthoDB" id="9800520at2"/>
<feature type="signal peptide" evidence="5">
    <location>
        <begin position="1"/>
        <end position="21"/>
    </location>
</feature>
<keyword evidence="8" id="KW-1185">Reference proteome</keyword>
<comment type="similarity">
    <text evidence="2">Belongs to the bacterial solute-binding protein 2 family.</text>
</comment>
<evidence type="ECO:0000256" key="2">
    <source>
        <dbReference type="ARBA" id="ARBA00007639"/>
    </source>
</evidence>
<dbReference type="Pfam" id="PF13407">
    <property type="entry name" value="Peripla_BP_4"/>
    <property type="match status" value="1"/>
</dbReference>
<feature type="compositionally biased region" description="Low complexity" evidence="4">
    <location>
        <begin position="25"/>
        <end position="38"/>
    </location>
</feature>
<evidence type="ECO:0000256" key="1">
    <source>
        <dbReference type="ARBA" id="ARBA00004196"/>
    </source>
</evidence>
<sequence>MKKRILSVFAAMFLLTGTITGCSMDSDTSSKDSSSTETASKDTKSSGDYKVGITFSDLSNPVWAELVKEAEAYAKEKGISVTYVDAQSDATKQVTQIENFIQGDMDAIIVCAVESNAVADVTKKAQDAGIYVVGYTQTLENCDAQYLVDPYNTGYACGERAAEWINENYGDEEVVEWALMDLPEFPEIIERANGIKAGIEENTKNTKLVATASALTSEEGVKNAETFLQAHPDIKAICCIGGGGSVGGNEGIKSAGITDFNSIGLFGIDATENEILNIINGEPQKSSVSLGGGKAHGRALVDITSDLLEGKDVEKDQYMPIEVIDSSNAQEYYDTIYAK</sequence>
<feature type="region of interest" description="Disordered" evidence="4">
    <location>
        <begin position="25"/>
        <end position="46"/>
    </location>
</feature>
<comment type="subcellular location">
    <subcellularLocation>
        <location evidence="1">Cell envelope</location>
    </subcellularLocation>
</comment>
<dbReference type="EMBL" id="UHJJ01000008">
    <property type="protein sequence ID" value="SUQ14821.1"/>
    <property type="molecule type" value="Genomic_DNA"/>
</dbReference>
<keyword evidence="3 5" id="KW-0732">Signal</keyword>
<dbReference type="PANTHER" id="PTHR46847:SF1">
    <property type="entry name" value="D-ALLOSE-BINDING PERIPLASMIC PROTEIN-RELATED"/>
    <property type="match status" value="1"/>
</dbReference>
<dbReference type="SUPFAM" id="SSF53822">
    <property type="entry name" value="Periplasmic binding protein-like I"/>
    <property type="match status" value="1"/>
</dbReference>
<dbReference type="RefSeq" id="WP_109712057.1">
    <property type="nucleotide sequence ID" value="NZ_QGDS01000008.1"/>
</dbReference>
<dbReference type="Proteomes" id="UP000254051">
    <property type="component" value="Unassembled WGS sequence"/>
</dbReference>
<keyword evidence="7" id="KW-0762">Sugar transport</keyword>
<evidence type="ECO:0000313" key="7">
    <source>
        <dbReference type="EMBL" id="SUQ14821.1"/>
    </source>
</evidence>
<dbReference type="InterPro" id="IPR025997">
    <property type="entry name" value="SBP_2_dom"/>
</dbReference>
<dbReference type="CDD" id="cd01536">
    <property type="entry name" value="PBP1_ABC_sugar_binding-like"/>
    <property type="match status" value="1"/>
</dbReference>
<feature type="chain" id="PRO_5043163474" evidence="5">
    <location>
        <begin position="22"/>
        <end position="339"/>
    </location>
</feature>
<dbReference type="GO" id="GO:0030246">
    <property type="term" value="F:carbohydrate binding"/>
    <property type="evidence" value="ECO:0007669"/>
    <property type="project" value="UniProtKB-ARBA"/>
</dbReference>